<evidence type="ECO:0000313" key="8">
    <source>
        <dbReference type="Proteomes" id="UP001141259"/>
    </source>
</evidence>
<dbReference type="InterPro" id="IPR009100">
    <property type="entry name" value="AcylCoA_DH/oxidase_NM_dom_sf"/>
</dbReference>
<evidence type="ECO:0000259" key="6">
    <source>
        <dbReference type="Pfam" id="PF02770"/>
    </source>
</evidence>
<evidence type="ECO:0000256" key="1">
    <source>
        <dbReference type="ARBA" id="ARBA00009347"/>
    </source>
</evidence>
<dbReference type="InterPro" id="IPR009075">
    <property type="entry name" value="AcylCo_DH/oxidase_C"/>
</dbReference>
<dbReference type="Gene3D" id="2.40.110.10">
    <property type="entry name" value="Butyryl-CoA Dehydrogenase, subunit A, domain 2"/>
    <property type="match status" value="1"/>
</dbReference>
<comment type="caution">
    <text evidence="7">The sequence shown here is derived from an EMBL/GenBank/DDBJ whole genome shotgun (WGS) entry which is preliminary data.</text>
</comment>
<evidence type="ECO:0000256" key="4">
    <source>
        <dbReference type="RuleBase" id="RU362125"/>
    </source>
</evidence>
<dbReference type="SUPFAM" id="SSF56645">
    <property type="entry name" value="Acyl-CoA dehydrogenase NM domain-like"/>
    <property type="match status" value="1"/>
</dbReference>
<comment type="similarity">
    <text evidence="1 4">Belongs to the acyl-CoA dehydrogenase family.</text>
</comment>
<dbReference type="PANTHER" id="PTHR43884">
    <property type="entry name" value="ACYL-COA DEHYDROGENASE"/>
    <property type="match status" value="1"/>
</dbReference>
<dbReference type="CDD" id="cd00567">
    <property type="entry name" value="ACAD"/>
    <property type="match status" value="1"/>
</dbReference>
<feature type="domain" description="Acyl-CoA oxidase/dehydrogenase middle" evidence="6">
    <location>
        <begin position="139"/>
        <end position="230"/>
    </location>
</feature>
<keyword evidence="2 4" id="KW-0285">Flavoprotein</keyword>
<keyword evidence="4" id="KW-0560">Oxidoreductase</keyword>
<keyword evidence="8" id="KW-1185">Reference proteome</keyword>
<dbReference type="RefSeq" id="WP_259629976.1">
    <property type="nucleotide sequence ID" value="NZ_JANYMP010000048.1"/>
</dbReference>
<dbReference type="EMBL" id="JANYMP010000048">
    <property type="protein sequence ID" value="MCS7484529.1"/>
    <property type="molecule type" value="Genomic_DNA"/>
</dbReference>
<dbReference type="Pfam" id="PF00441">
    <property type="entry name" value="Acyl-CoA_dh_1"/>
    <property type="match status" value="1"/>
</dbReference>
<organism evidence="7 8">
    <name type="scientific">Umezawaea endophytica</name>
    <dbReference type="NCBI Taxonomy" id="1654476"/>
    <lineage>
        <taxon>Bacteria</taxon>
        <taxon>Bacillati</taxon>
        <taxon>Actinomycetota</taxon>
        <taxon>Actinomycetes</taxon>
        <taxon>Pseudonocardiales</taxon>
        <taxon>Pseudonocardiaceae</taxon>
        <taxon>Umezawaea</taxon>
    </lineage>
</organism>
<name>A0A9X3A682_9PSEU</name>
<protein>
    <submittedName>
        <fullName evidence="7">Acyl-CoA dehydrogenase</fullName>
    </submittedName>
</protein>
<sequence>MTGLLGHDVERGGEALAEPLRRLHSQCREVSPTFREVGIALDRDPDSIRDFLHLPAFGVLGQIFTPPEFQTGDPVVDPFNPTCTALCVVLEALSHGDPGAILAGPGAGLCRDVVRELGDDGQREDFFGRVNDGPKWTFFGLTEPGKGSAALELETRLVPDGDDWLLHGEKKYIGNGARAQLGVVFARRAPGPWGIEAVVVDPSDEGFTGELLPMIGLRGARISHLSFDGVRIPAERVLGRHRPPSRRGIYGALHALLRFRPGLGAMTLGLTQAAVDYLAEHRPVLPKADQARVDALNDRIAAVRRLMYEVAADVDRNVVNAHRIGSVKMRAAQLGEQATILAAELLGPASLVEHPWLEKAYRDLRAFEFMEGTSNLHRLSVFQGLLKSDYFPVDVDAPRY</sequence>
<dbReference type="Proteomes" id="UP001141259">
    <property type="component" value="Unassembled WGS sequence"/>
</dbReference>
<dbReference type="InterPro" id="IPR036250">
    <property type="entry name" value="AcylCo_DH-like_C"/>
</dbReference>
<dbReference type="InterPro" id="IPR006091">
    <property type="entry name" value="Acyl-CoA_Oxase/DH_mid-dom"/>
</dbReference>
<evidence type="ECO:0000259" key="5">
    <source>
        <dbReference type="Pfam" id="PF00441"/>
    </source>
</evidence>
<evidence type="ECO:0000256" key="3">
    <source>
        <dbReference type="ARBA" id="ARBA00022827"/>
    </source>
</evidence>
<proteinExistence type="inferred from homology"/>
<gene>
    <name evidence="7" type="ORF">NZH93_47535</name>
</gene>
<reference evidence="7" key="1">
    <citation type="submission" date="2022-08" db="EMBL/GenBank/DDBJ databases">
        <authorList>
            <person name="Tistechok S."/>
            <person name="Samborskyy M."/>
            <person name="Roman I."/>
        </authorList>
    </citation>
    <scope>NUCLEOTIDE SEQUENCE</scope>
    <source>
        <strain evidence="7">DSM 103496</strain>
    </source>
</reference>
<dbReference type="InterPro" id="IPR046373">
    <property type="entry name" value="Acyl-CoA_Oxase/DH_mid-dom_sf"/>
</dbReference>
<feature type="domain" description="Acyl-CoA dehydrogenase/oxidase C-terminal" evidence="5">
    <location>
        <begin position="247"/>
        <end position="385"/>
    </location>
</feature>
<keyword evidence="3 4" id="KW-0274">FAD</keyword>
<dbReference type="Pfam" id="PF02770">
    <property type="entry name" value="Acyl-CoA_dh_M"/>
    <property type="match status" value="1"/>
</dbReference>
<dbReference type="GO" id="GO:0003995">
    <property type="term" value="F:acyl-CoA dehydrogenase activity"/>
    <property type="evidence" value="ECO:0007669"/>
    <property type="project" value="TreeGrafter"/>
</dbReference>
<dbReference type="SUPFAM" id="SSF47203">
    <property type="entry name" value="Acyl-CoA dehydrogenase C-terminal domain-like"/>
    <property type="match status" value="1"/>
</dbReference>
<evidence type="ECO:0000256" key="2">
    <source>
        <dbReference type="ARBA" id="ARBA00022630"/>
    </source>
</evidence>
<dbReference type="PANTHER" id="PTHR43884:SF12">
    <property type="entry name" value="ISOVALERYL-COA DEHYDROGENASE, MITOCHONDRIAL-RELATED"/>
    <property type="match status" value="1"/>
</dbReference>
<comment type="cofactor">
    <cofactor evidence="4">
        <name>FAD</name>
        <dbReference type="ChEBI" id="CHEBI:57692"/>
    </cofactor>
</comment>
<evidence type="ECO:0000313" key="7">
    <source>
        <dbReference type="EMBL" id="MCS7484529.1"/>
    </source>
</evidence>
<accession>A0A9X3A682</accession>
<dbReference type="AlphaFoldDB" id="A0A9X3A682"/>
<dbReference type="Gene3D" id="1.20.140.10">
    <property type="entry name" value="Butyryl-CoA Dehydrogenase, subunit A, domain 3"/>
    <property type="match status" value="1"/>
</dbReference>